<dbReference type="EMBL" id="JAQQXR010000007">
    <property type="protein sequence ID" value="MDC8759490.1"/>
    <property type="molecule type" value="Genomic_DNA"/>
</dbReference>
<organism evidence="2 3">
    <name type="scientific">Janthinobacterium fluminis</name>
    <dbReference type="NCBI Taxonomy" id="2987524"/>
    <lineage>
        <taxon>Bacteria</taxon>
        <taxon>Pseudomonadati</taxon>
        <taxon>Pseudomonadota</taxon>
        <taxon>Betaproteobacteria</taxon>
        <taxon>Burkholderiales</taxon>
        <taxon>Oxalobacteraceae</taxon>
        <taxon>Janthinobacterium</taxon>
    </lineage>
</organism>
<evidence type="ECO:0000313" key="3">
    <source>
        <dbReference type="Proteomes" id="UP001221208"/>
    </source>
</evidence>
<comment type="caution">
    <text evidence="2">The sequence shown here is derived from an EMBL/GenBank/DDBJ whole genome shotgun (WGS) entry which is preliminary data.</text>
</comment>
<feature type="chain" id="PRO_5047452131" description="Lipoprotein" evidence="1">
    <location>
        <begin position="20"/>
        <end position="196"/>
    </location>
</feature>
<proteinExistence type="predicted"/>
<evidence type="ECO:0000313" key="2">
    <source>
        <dbReference type="EMBL" id="MDC8759490.1"/>
    </source>
</evidence>
<name>A0ABT5K4V5_9BURK</name>
<sequence>MKSLYLRTIVALACVAGLAACGGKGNGNVVLGGSVVGLKKDGLVLMNGSATAPVPKGASGFTFTQLIGSDTQYDVRVKTDPQAAHCTVQGGSGKSSNYNVNNIVVTCVTEHHPLGGEVSGLDATESLTILKAPETLAITKNGPFTLKDVDDGDAYAVSLLPASIPAAKKCEVTNGGGVMGKDPINNVKVVCVPKPV</sequence>
<keyword evidence="1" id="KW-0732">Signal</keyword>
<accession>A0ABT5K4V5</accession>
<evidence type="ECO:0008006" key="4">
    <source>
        <dbReference type="Google" id="ProtNLM"/>
    </source>
</evidence>
<dbReference type="Proteomes" id="UP001221208">
    <property type="component" value="Unassembled WGS sequence"/>
</dbReference>
<feature type="signal peptide" evidence="1">
    <location>
        <begin position="1"/>
        <end position="19"/>
    </location>
</feature>
<dbReference type="RefSeq" id="WP_273672687.1">
    <property type="nucleotide sequence ID" value="NZ_JAQQXR010000007.1"/>
</dbReference>
<gene>
    <name evidence="2" type="ORF">OIK44_18050</name>
</gene>
<reference evidence="2 3" key="1">
    <citation type="submission" date="2022-10" db="EMBL/GenBank/DDBJ databases">
        <title>Janthinobacterium sp. hw3 Genome sequencing.</title>
        <authorList>
            <person name="Park S."/>
        </authorList>
    </citation>
    <scope>NUCLEOTIDE SEQUENCE [LARGE SCALE GENOMIC DNA]</scope>
    <source>
        <strain evidence="3">hw3</strain>
    </source>
</reference>
<protein>
    <recommendedName>
        <fullName evidence="4">Lipoprotein</fullName>
    </recommendedName>
</protein>
<keyword evidence="3" id="KW-1185">Reference proteome</keyword>
<dbReference type="PROSITE" id="PS51257">
    <property type="entry name" value="PROKAR_LIPOPROTEIN"/>
    <property type="match status" value="1"/>
</dbReference>
<evidence type="ECO:0000256" key="1">
    <source>
        <dbReference type="SAM" id="SignalP"/>
    </source>
</evidence>